<evidence type="ECO:0000256" key="1">
    <source>
        <dbReference type="ARBA" id="ARBA00010928"/>
    </source>
</evidence>
<comment type="similarity">
    <text evidence="1">Belongs to the Gfo/Idh/MocA family.</text>
</comment>
<protein>
    <submittedName>
        <fullName evidence="5">Oxidoreductase</fullName>
    </submittedName>
</protein>
<evidence type="ECO:0000313" key="5">
    <source>
        <dbReference type="EMBL" id="ATL68226.1"/>
    </source>
</evidence>
<feature type="domain" description="Gfo/Idh/MocA-like oxidoreductase N-terminal" evidence="3">
    <location>
        <begin position="13"/>
        <end position="131"/>
    </location>
</feature>
<dbReference type="Pfam" id="PF22725">
    <property type="entry name" value="GFO_IDH_MocA_C3"/>
    <property type="match status" value="1"/>
</dbReference>
<name>A0A291RKW3_9NOCA</name>
<dbReference type="EMBL" id="CP023778">
    <property type="protein sequence ID" value="ATL68226.1"/>
    <property type="molecule type" value="Genomic_DNA"/>
</dbReference>
<evidence type="ECO:0000259" key="3">
    <source>
        <dbReference type="Pfam" id="PF01408"/>
    </source>
</evidence>
<dbReference type="Gene3D" id="3.40.50.720">
    <property type="entry name" value="NAD(P)-binding Rossmann-like Domain"/>
    <property type="match status" value="1"/>
</dbReference>
<dbReference type="KEGG" id="ntp:CRH09_20625"/>
<dbReference type="PANTHER" id="PTHR22604:SF105">
    <property type="entry name" value="TRANS-1,2-DIHYDROBENZENE-1,2-DIOL DEHYDROGENASE"/>
    <property type="match status" value="1"/>
</dbReference>
<gene>
    <name evidence="5" type="ORF">CRH09_20625</name>
</gene>
<keyword evidence="2" id="KW-0560">Oxidoreductase</keyword>
<dbReference type="Proteomes" id="UP000221961">
    <property type="component" value="Chromosome"/>
</dbReference>
<dbReference type="InterPro" id="IPR036291">
    <property type="entry name" value="NAD(P)-bd_dom_sf"/>
</dbReference>
<dbReference type="Gene3D" id="3.30.360.10">
    <property type="entry name" value="Dihydrodipicolinate Reductase, domain 2"/>
    <property type="match status" value="1"/>
</dbReference>
<dbReference type="Pfam" id="PF01408">
    <property type="entry name" value="GFO_IDH_MocA"/>
    <property type="match status" value="1"/>
</dbReference>
<feature type="domain" description="GFO/IDH/MocA-like oxidoreductase" evidence="4">
    <location>
        <begin position="144"/>
        <end position="258"/>
    </location>
</feature>
<organism evidence="5 6">
    <name type="scientific">Nocardia terpenica</name>
    <dbReference type="NCBI Taxonomy" id="455432"/>
    <lineage>
        <taxon>Bacteria</taxon>
        <taxon>Bacillati</taxon>
        <taxon>Actinomycetota</taxon>
        <taxon>Actinomycetes</taxon>
        <taxon>Mycobacteriales</taxon>
        <taxon>Nocardiaceae</taxon>
        <taxon>Nocardia</taxon>
    </lineage>
</organism>
<dbReference type="GO" id="GO:0016491">
    <property type="term" value="F:oxidoreductase activity"/>
    <property type="evidence" value="ECO:0007669"/>
    <property type="project" value="UniProtKB-KW"/>
</dbReference>
<dbReference type="InterPro" id="IPR050984">
    <property type="entry name" value="Gfo/Idh/MocA_domain"/>
</dbReference>
<dbReference type="InterPro" id="IPR000683">
    <property type="entry name" value="Gfo/Idh/MocA-like_OxRdtase_N"/>
</dbReference>
<reference evidence="5 6" key="1">
    <citation type="submission" date="2017-10" db="EMBL/GenBank/DDBJ databases">
        <title>Comparative genomics between pathogenic Norcardia.</title>
        <authorList>
            <person name="Zeng L."/>
        </authorList>
    </citation>
    <scope>NUCLEOTIDE SEQUENCE [LARGE SCALE GENOMIC DNA]</scope>
    <source>
        <strain evidence="5 6">NC_YFY_NT001</strain>
    </source>
</reference>
<dbReference type="RefSeq" id="WP_098695327.1">
    <property type="nucleotide sequence ID" value="NZ_CP023778.1"/>
</dbReference>
<proteinExistence type="inferred from homology"/>
<evidence type="ECO:0000313" key="6">
    <source>
        <dbReference type="Proteomes" id="UP000221961"/>
    </source>
</evidence>
<dbReference type="SUPFAM" id="SSF51735">
    <property type="entry name" value="NAD(P)-binding Rossmann-fold domains"/>
    <property type="match status" value="1"/>
</dbReference>
<dbReference type="InterPro" id="IPR055170">
    <property type="entry name" value="GFO_IDH_MocA-like_dom"/>
</dbReference>
<dbReference type="AlphaFoldDB" id="A0A291RKW3"/>
<sequence length="344" mass="36749">MSAATDSADVDPVRFGVLGAASVAWRRMLPALSGLPGVEIAAVASRDLAKATRFTDRFGGVPVRGYDELLARPDVDAVYLALPNGLHHEWAAAALRAGKHVLGEKPMTTSAADTEDLLRLAERRNLVLRENFAFAHHPLHGVVSDLLDRGRLGALRHLTGSFCYPGRPADDVRNRADLGGGALLDAGVYPLRLAQYLLGDKDRLEVTGAVLRVDRRSGLDVSGSALLVARTGVIVTAEFGFEHSYASRYQLWGTGARLTVDRAFAPPPQHRPVLRIDEQDHTEELVLAEADQHAGSAAAFADAVRATRYGAPGGPRDAAATLRTAELVDEIRAIARRIPVSGGG</sequence>
<dbReference type="PANTHER" id="PTHR22604">
    <property type="entry name" value="OXIDOREDUCTASES"/>
    <property type="match status" value="1"/>
</dbReference>
<dbReference type="SUPFAM" id="SSF55347">
    <property type="entry name" value="Glyceraldehyde-3-phosphate dehydrogenase-like, C-terminal domain"/>
    <property type="match status" value="1"/>
</dbReference>
<dbReference type="GeneID" id="88359761"/>
<dbReference type="GO" id="GO:0000166">
    <property type="term" value="F:nucleotide binding"/>
    <property type="evidence" value="ECO:0007669"/>
    <property type="project" value="InterPro"/>
</dbReference>
<evidence type="ECO:0000256" key="2">
    <source>
        <dbReference type="ARBA" id="ARBA00023002"/>
    </source>
</evidence>
<evidence type="ECO:0000259" key="4">
    <source>
        <dbReference type="Pfam" id="PF22725"/>
    </source>
</evidence>
<accession>A0A291RKW3</accession>